<keyword evidence="2" id="KW-0808">Transferase</keyword>
<reference evidence="2 3" key="1">
    <citation type="submission" date="2019-04" db="EMBL/GenBank/DDBJ databases">
        <title>Taxonomy of novel Haliea sp. from mangrove soil of West Coast of India.</title>
        <authorList>
            <person name="Verma A."/>
            <person name="Kumar P."/>
            <person name="Krishnamurthi S."/>
        </authorList>
    </citation>
    <scope>NUCLEOTIDE SEQUENCE [LARGE SCALE GENOMIC DNA]</scope>
    <source>
        <strain evidence="2 3">SAOS-164</strain>
    </source>
</reference>
<dbReference type="PROSITE" id="PS51186">
    <property type="entry name" value="GNAT"/>
    <property type="match status" value="1"/>
</dbReference>
<accession>A0A4Z0M717</accession>
<sequence>MVDTLFETARLGCRHLDESDLAALYEVYSDPLAMRWVGDGSPISRPECKAWLTRTLENYANRGYGMFALVEHATGQVIGFAGLVHPDDQAEAEIKYAFLRSYWGQGFASEIVRALLEAAQNQFGLDLVIATVAPENRASQRVLEKAGAVDVGLQPGEELAGTRRYEWRSARTGELSVSSAT</sequence>
<name>A0A4Z0M717_9GAMM</name>
<dbReference type="InterPro" id="IPR016181">
    <property type="entry name" value="Acyl_CoA_acyltransferase"/>
</dbReference>
<dbReference type="PANTHER" id="PTHR43792:SF1">
    <property type="entry name" value="N-ACETYLTRANSFERASE DOMAIN-CONTAINING PROTEIN"/>
    <property type="match status" value="1"/>
</dbReference>
<proteinExistence type="predicted"/>
<gene>
    <name evidence="2" type="ORF">E4634_04720</name>
</gene>
<dbReference type="AlphaFoldDB" id="A0A4Z0M717"/>
<dbReference type="Proteomes" id="UP000298050">
    <property type="component" value="Unassembled WGS sequence"/>
</dbReference>
<dbReference type="GO" id="GO:0016747">
    <property type="term" value="F:acyltransferase activity, transferring groups other than amino-acyl groups"/>
    <property type="evidence" value="ECO:0007669"/>
    <property type="project" value="InterPro"/>
</dbReference>
<dbReference type="PANTHER" id="PTHR43792">
    <property type="entry name" value="GNAT FAMILY, PUTATIVE (AFU_ORTHOLOGUE AFUA_3G00765)-RELATED-RELATED"/>
    <property type="match status" value="1"/>
</dbReference>
<dbReference type="EMBL" id="SRLE01000004">
    <property type="protein sequence ID" value="TGD75299.1"/>
    <property type="molecule type" value="Genomic_DNA"/>
</dbReference>
<dbReference type="OrthoDB" id="9801656at2"/>
<dbReference type="Pfam" id="PF13302">
    <property type="entry name" value="Acetyltransf_3"/>
    <property type="match status" value="1"/>
</dbReference>
<feature type="domain" description="N-acetyltransferase" evidence="1">
    <location>
        <begin position="11"/>
        <end position="174"/>
    </location>
</feature>
<dbReference type="RefSeq" id="WP_135441438.1">
    <property type="nucleotide sequence ID" value="NZ_SRLE01000004.1"/>
</dbReference>
<organism evidence="2 3">
    <name type="scientific">Mangrovimicrobium sediminis</name>
    <dbReference type="NCBI Taxonomy" id="2562682"/>
    <lineage>
        <taxon>Bacteria</taxon>
        <taxon>Pseudomonadati</taxon>
        <taxon>Pseudomonadota</taxon>
        <taxon>Gammaproteobacteria</taxon>
        <taxon>Cellvibrionales</taxon>
        <taxon>Halieaceae</taxon>
        <taxon>Mangrovimicrobium</taxon>
    </lineage>
</organism>
<evidence type="ECO:0000259" key="1">
    <source>
        <dbReference type="PROSITE" id="PS51186"/>
    </source>
</evidence>
<dbReference type="Gene3D" id="3.40.630.30">
    <property type="match status" value="1"/>
</dbReference>
<dbReference type="InterPro" id="IPR051531">
    <property type="entry name" value="N-acetyltransferase"/>
</dbReference>
<dbReference type="InterPro" id="IPR000182">
    <property type="entry name" value="GNAT_dom"/>
</dbReference>
<evidence type="ECO:0000313" key="2">
    <source>
        <dbReference type="EMBL" id="TGD75299.1"/>
    </source>
</evidence>
<comment type="caution">
    <text evidence="2">The sequence shown here is derived from an EMBL/GenBank/DDBJ whole genome shotgun (WGS) entry which is preliminary data.</text>
</comment>
<dbReference type="SUPFAM" id="SSF55729">
    <property type="entry name" value="Acyl-CoA N-acyltransferases (Nat)"/>
    <property type="match status" value="1"/>
</dbReference>
<evidence type="ECO:0000313" key="3">
    <source>
        <dbReference type="Proteomes" id="UP000298050"/>
    </source>
</evidence>
<protein>
    <submittedName>
        <fullName evidence="2">N-acetyltransferase</fullName>
    </submittedName>
</protein>
<keyword evidence="3" id="KW-1185">Reference proteome</keyword>